<dbReference type="Gene3D" id="2.30.110.10">
    <property type="entry name" value="Electron Transport, Fmn-binding Protein, Chain A"/>
    <property type="match status" value="1"/>
</dbReference>
<dbReference type="InterPro" id="IPR012349">
    <property type="entry name" value="Split_barrel_FMN-bd"/>
</dbReference>
<name>A0A3D9HRU5_9PROT</name>
<dbReference type="RefSeq" id="WP_115935784.1">
    <property type="nucleotide sequence ID" value="NZ_QRDW01000002.1"/>
</dbReference>
<protein>
    <submittedName>
        <fullName evidence="2">Pyridoxamine 5'-phosphate oxidase</fullName>
    </submittedName>
</protein>
<reference evidence="2 3" key="1">
    <citation type="submission" date="2018-07" db="EMBL/GenBank/DDBJ databases">
        <title>Genomic Encyclopedia of Type Strains, Phase III (KMG-III): the genomes of soil and plant-associated and newly described type strains.</title>
        <authorList>
            <person name="Whitman W."/>
        </authorList>
    </citation>
    <scope>NUCLEOTIDE SEQUENCE [LARGE SCALE GENOMIC DNA]</scope>
    <source>
        <strain evidence="2 3">CECT 8488</strain>
    </source>
</reference>
<dbReference type="AlphaFoldDB" id="A0A3D9HRU5"/>
<proteinExistence type="predicted"/>
<dbReference type="SUPFAM" id="SSF50475">
    <property type="entry name" value="FMN-binding split barrel"/>
    <property type="match status" value="1"/>
</dbReference>
<accession>A0A3D9HRU5</accession>
<evidence type="ECO:0000313" key="3">
    <source>
        <dbReference type="Proteomes" id="UP000256845"/>
    </source>
</evidence>
<keyword evidence="3" id="KW-1185">Reference proteome</keyword>
<dbReference type="Pfam" id="PF01243">
    <property type="entry name" value="PNPOx_N"/>
    <property type="match status" value="1"/>
</dbReference>
<sequence length="183" mass="20404">MAKKPTELRASFIRFIEAQHMFFVATAAPTGRVNLSPKGMDSLKVLSPGRLVWLNLSGSGNETAAHILESDRMTLMFCAFEGMAKIIRVYGQAKTIHPRDDAWEELAGLFPAMAGARQIFDLTIDLVQVSCGTGVPLFDYQGQRGPEELEPFYAKMGPDRVMVYWRRKNQTSVDGRPTGIFDD</sequence>
<dbReference type="InterPro" id="IPR011576">
    <property type="entry name" value="Pyridox_Oxase_N"/>
</dbReference>
<dbReference type="Proteomes" id="UP000256845">
    <property type="component" value="Unassembled WGS sequence"/>
</dbReference>
<dbReference type="OrthoDB" id="115989at2"/>
<dbReference type="PANTHER" id="PTHR39336">
    <property type="entry name" value="PYRIDOXAMINE PHOSPHATE OXIDASE FAMILY PROTEIN (AFU_ORTHOLOGUE AFUA_6G11440)"/>
    <property type="match status" value="1"/>
</dbReference>
<evidence type="ECO:0000313" key="2">
    <source>
        <dbReference type="EMBL" id="RED52233.1"/>
    </source>
</evidence>
<dbReference type="EMBL" id="QRDW01000002">
    <property type="protein sequence ID" value="RED52233.1"/>
    <property type="molecule type" value="Genomic_DNA"/>
</dbReference>
<comment type="caution">
    <text evidence="2">The sequence shown here is derived from an EMBL/GenBank/DDBJ whole genome shotgun (WGS) entry which is preliminary data.</text>
</comment>
<evidence type="ECO:0000259" key="1">
    <source>
        <dbReference type="Pfam" id="PF01243"/>
    </source>
</evidence>
<gene>
    <name evidence="2" type="ORF">DFP90_102251</name>
</gene>
<dbReference type="PANTHER" id="PTHR39336:SF1">
    <property type="entry name" value="PYRIDOXAMINE PHOSPHATE OXIDASE FAMILY PROTEIN (AFU_ORTHOLOGUE AFUA_6G11440)"/>
    <property type="match status" value="1"/>
</dbReference>
<feature type="domain" description="Pyridoxamine 5'-phosphate oxidase N-terminal" evidence="1">
    <location>
        <begin position="14"/>
        <end position="130"/>
    </location>
</feature>
<organism evidence="2 3">
    <name type="scientific">Aestuariispira insulae</name>
    <dbReference type="NCBI Taxonomy" id="1461337"/>
    <lineage>
        <taxon>Bacteria</taxon>
        <taxon>Pseudomonadati</taxon>
        <taxon>Pseudomonadota</taxon>
        <taxon>Alphaproteobacteria</taxon>
        <taxon>Rhodospirillales</taxon>
        <taxon>Kiloniellaceae</taxon>
        <taxon>Aestuariispira</taxon>
    </lineage>
</organism>